<organism evidence="1 2">
    <name type="scientific">Senna tora</name>
    <dbReference type="NCBI Taxonomy" id="362788"/>
    <lineage>
        <taxon>Eukaryota</taxon>
        <taxon>Viridiplantae</taxon>
        <taxon>Streptophyta</taxon>
        <taxon>Embryophyta</taxon>
        <taxon>Tracheophyta</taxon>
        <taxon>Spermatophyta</taxon>
        <taxon>Magnoliopsida</taxon>
        <taxon>eudicotyledons</taxon>
        <taxon>Gunneridae</taxon>
        <taxon>Pentapetalae</taxon>
        <taxon>rosids</taxon>
        <taxon>fabids</taxon>
        <taxon>Fabales</taxon>
        <taxon>Fabaceae</taxon>
        <taxon>Caesalpinioideae</taxon>
        <taxon>Cassia clade</taxon>
        <taxon>Senna</taxon>
    </lineage>
</organism>
<dbReference type="Proteomes" id="UP000634136">
    <property type="component" value="Unassembled WGS sequence"/>
</dbReference>
<comment type="caution">
    <text evidence="1">The sequence shown here is derived from an EMBL/GenBank/DDBJ whole genome shotgun (WGS) entry which is preliminary data.</text>
</comment>
<keyword evidence="2" id="KW-1185">Reference proteome</keyword>
<accession>A0A835CEA0</accession>
<dbReference type="EMBL" id="JAAIUW010000004">
    <property type="protein sequence ID" value="KAF7835757.1"/>
    <property type="molecule type" value="Genomic_DNA"/>
</dbReference>
<evidence type="ECO:0000313" key="2">
    <source>
        <dbReference type="Proteomes" id="UP000634136"/>
    </source>
</evidence>
<reference evidence="1" key="1">
    <citation type="submission" date="2020-09" db="EMBL/GenBank/DDBJ databases">
        <title>Genome-Enabled Discovery of Anthraquinone Biosynthesis in Senna tora.</title>
        <authorList>
            <person name="Kang S.-H."/>
            <person name="Pandey R.P."/>
            <person name="Lee C.-M."/>
            <person name="Sim J.-S."/>
            <person name="Jeong J.-T."/>
            <person name="Choi B.-S."/>
            <person name="Jung M."/>
            <person name="Ginzburg D."/>
            <person name="Zhao K."/>
            <person name="Won S.Y."/>
            <person name="Oh T.-J."/>
            <person name="Yu Y."/>
            <person name="Kim N.-H."/>
            <person name="Lee O.R."/>
            <person name="Lee T.-H."/>
            <person name="Bashyal P."/>
            <person name="Kim T.-S."/>
            <person name="Lee W.-H."/>
            <person name="Kawkins C."/>
            <person name="Kim C.-K."/>
            <person name="Kim J.S."/>
            <person name="Ahn B.O."/>
            <person name="Rhee S.Y."/>
            <person name="Sohng J.K."/>
        </authorList>
    </citation>
    <scope>NUCLEOTIDE SEQUENCE</scope>
    <source>
        <tissue evidence="1">Leaf</tissue>
    </source>
</reference>
<dbReference type="AlphaFoldDB" id="A0A835CEA0"/>
<gene>
    <name evidence="1" type="ORF">G2W53_010616</name>
</gene>
<sequence>MAIGMTPFKAVCGRDPLQLMRYMPNPSNSKEVRDQLLLVDEILQKLKLYLQCSQDRMKLFVNKKRSEL</sequence>
<dbReference type="OrthoDB" id="5554229at2759"/>
<evidence type="ECO:0000313" key="1">
    <source>
        <dbReference type="EMBL" id="KAF7835757.1"/>
    </source>
</evidence>
<protein>
    <submittedName>
        <fullName evidence="1">Transposon Ty3-G Gag-Pol polyprotein</fullName>
    </submittedName>
</protein>
<proteinExistence type="predicted"/>
<name>A0A835CEA0_9FABA</name>